<dbReference type="EMBL" id="JACCHJ010000001">
    <property type="protein sequence ID" value="NYK11009.1"/>
    <property type="molecule type" value="Genomic_DNA"/>
</dbReference>
<dbReference type="PROSITE" id="PS51679">
    <property type="entry name" value="SAM_MT_C5"/>
    <property type="match status" value="1"/>
</dbReference>
<evidence type="ECO:0000313" key="8">
    <source>
        <dbReference type="EMBL" id="NYK11009.1"/>
    </source>
</evidence>
<dbReference type="Pfam" id="PF00145">
    <property type="entry name" value="DNA_methylase"/>
    <property type="match status" value="1"/>
</dbReference>
<evidence type="ECO:0000256" key="6">
    <source>
        <dbReference type="PROSITE-ProRule" id="PRU01016"/>
    </source>
</evidence>
<dbReference type="GO" id="GO:0032259">
    <property type="term" value="P:methylation"/>
    <property type="evidence" value="ECO:0007669"/>
    <property type="project" value="UniProtKB-KW"/>
</dbReference>
<protein>
    <recommendedName>
        <fullName evidence="1">DNA (cytosine-5-)-methyltransferase</fullName>
        <ecNumber evidence="1">2.1.1.37</ecNumber>
    </recommendedName>
</protein>
<evidence type="ECO:0000256" key="2">
    <source>
        <dbReference type="ARBA" id="ARBA00022603"/>
    </source>
</evidence>
<comment type="caution">
    <text evidence="8">The sequence shown here is derived from an EMBL/GenBank/DDBJ whole genome shotgun (WGS) entry which is preliminary data.</text>
</comment>
<accession>A0A853DU66</accession>
<evidence type="ECO:0000256" key="5">
    <source>
        <dbReference type="ARBA" id="ARBA00022747"/>
    </source>
</evidence>
<sequence length="373" mass="40502">MIDEGPPQHPLMETDRPDFENGSPAYKVVDLFSGCGGLSLGIAQALSVSGRALDIRLAVDFESSAAAVYRANFPSAAYVERSSVEGIFDGAIAAAPTAGELEWAEKIGPVHALVGGPPCQGHSTLNNHTRGTDPKNALYMYMTRAAEILRPDVVMIENVPAVLNDRFAGRNVVEAARIELERQEYCVAHEVIPLHVLGVAQTRKRHILLATKGAAPHPSEVFGSIVKNSVMHDVRWAIGDLEFVPAIGGDTPPKASATNLERMAYLLQNGDYDLPNHLRPKCHQGQHSYKSMYGRLRWDKPAQTITSGFGSIGQGRYMHPSQLRALTPHEAARLQGFPDYFDFGSVTTRTSLATMIGNAVPPQLSAAVFRELI</sequence>
<dbReference type="Proteomes" id="UP000521075">
    <property type="component" value="Unassembled WGS sequence"/>
</dbReference>
<evidence type="ECO:0000256" key="3">
    <source>
        <dbReference type="ARBA" id="ARBA00022679"/>
    </source>
</evidence>
<dbReference type="GO" id="GO:0003677">
    <property type="term" value="F:DNA binding"/>
    <property type="evidence" value="ECO:0007669"/>
    <property type="project" value="TreeGrafter"/>
</dbReference>
<dbReference type="GO" id="GO:0044027">
    <property type="term" value="P:negative regulation of gene expression via chromosomal CpG island methylation"/>
    <property type="evidence" value="ECO:0007669"/>
    <property type="project" value="TreeGrafter"/>
</dbReference>
<keyword evidence="2 6" id="KW-0489">Methyltransferase</keyword>
<dbReference type="GO" id="GO:0009307">
    <property type="term" value="P:DNA restriction-modification system"/>
    <property type="evidence" value="ECO:0007669"/>
    <property type="project" value="UniProtKB-KW"/>
</dbReference>
<evidence type="ECO:0000256" key="7">
    <source>
        <dbReference type="RuleBase" id="RU000416"/>
    </source>
</evidence>
<dbReference type="InterPro" id="IPR029063">
    <property type="entry name" value="SAM-dependent_MTases_sf"/>
</dbReference>
<dbReference type="Gene3D" id="3.90.120.10">
    <property type="entry name" value="DNA Methylase, subunit A, domain 2"/>
    <property type="match status" value="1"/>
</dbReference>
<dbReference type="InterPro" id="IPR001525">
    <property type="entry name" value="C5_MeTfrase"/>
</dbReference>
<keyword evidence="3 6" id="KW-0808">Transferase</keyword>
<comment type="similarity">
    <text evidence="6 7">Belongs to the class I-like SAM-binding methyltransferase superfamily. C5-methyltransferase family.</text>
</comment>
<dbReference type="PRINTS" id="PR00105">
    <property type="entry name" value="C5METTRFRASE"/>
</dbReference>
<feature type="active site" evidence="6">
    <location>
        <position position="119"/>
    </location>
</feature>
<keyword evidence="4 6" id="KW-0949">S-adenosyl-L-methionine</keyword>
<gene>
    <name evidence="8" type="ORF">HNR14_002890</name>
</gene>
<keyword evidence="9" id="KW-1185">Reference proteome</keyword>
<dbReference type="AlphaFoldDB" id="A0A853DU66"/>
<evidence type="ECO:0000256" key="4">
    <source>
        <dbReference type="ARBA" id="ARBA00022691"/>
    </source>
</evidence>
<name>A0A853DU66_9MICO</name>
<organism evidence="8 9">
    <name type="scientific">Leifsonia naganoensis</name>
    <dbReference type="NCBI Taxonomy" id="150025"/>
    <lineage>
        <taxon>Bacteria</taxon>
        <taxon>Bacillati</taxon>
        <taxon>Actinomycetota</taxon>
        <taxon>Actinomycetes</taxon>
        <taxon>Micrococcales</taxon>
        <taxon>Microbacteriaceae</taxon>
        <taxon>Leifsonia</taxon>
    </lineage>
</organism>
<dbReference type="SUPFAM" id="SSF53335">
    <property type="entry name" value="S-adenosyl-L-methionine-dependent methyltransferases"/>
    <property type="match status" value="1"/>
</dbReference>
<dbReference type="NCBIfam" id="TIGR00675">
    <property type="entry name" value="dcm"/>
    <property type="match status" value="1"/>
</dbReference>
<dbReference type="PANTHER" id="PTHR10629:SF52">
    <property type="entry name" value="DNA (CYTOSINE-5)-METHYLTRANSFERASE 1"/>
    <property type="match status" value="1"/>
</dbReference>
<dbReference type="GO" id="GO:0003886">
    <property type="term" value="F:DNA (cytosine-5-)-methyltransferase activity"/>
    <property type="evidence" value="ECO:0007669"/>
    <property type="project" value="UniProtKB-EC"/>
</dbReference>
<reference evidence="8 9" key="1">
    <citation type="submission" date="2020-07" db="EMBL/GenBank/DDBJ databases">
        <title>Sequencing the genomes of 1000 actinobacteria strains.</title>
        <authorList>
            <person name="Klenk H.-P."/>
        </authorList>
    </citation>
    <scope>NUCLEOTIDE SEQUENCE [LARGE SCALE GENOMIC DNA]</scope>
    <source>
        <strain evidence="8 9">DSM 15166</strain>
    </source>
</reference>
<dbReference type="Gene3D" id="3.40.50.150">
    <property type="entry name" value="Vaccinia Virus protein VP39"/>
    <property type="match status" value="1"/>
</dbReference>
<proteinExistence type="inferred from homology"/>
<dbReference type="InterPro" id="IPR050390">
    <property type="entry name" value="C5-Methyltransferase"/>
</dbReference>
<evidence type="ECO:0000256" key="1">
    <source>
        <dbReference type="ARBA" id="ARBA00011975"/>
    </source>
</evidence>
<evidence type="ECO:0000313" key="9">
    <source>
        <dbReference type="Proteomes" id="UP000521075"/>
    </source>
</evidence>
<keyword evidence="5" id="KW-0680">Restriction system</keyword>
<dbReference type="PANTHER" id="PTHR10629">
    <property type="entry name" value="CYTOSINE-SPECIFIC METHYLTRANSFERASE"/>
    <property type="match status" value="1"/>
</dbReference>
<dbReference type="RefSeq" id="WP_179701590.1">
    <property type="nucleotide sequence ID" value="NZ_BAAAHA010000001.1"/>
</dbReference>
<dbReference type="EC" id="2.1.1.37" evidence="1"/>